<evidence type="ECO:0000256" key="3">
    <source>
        <dbReference type="ARBA" id="ARBA00022692"/>
    </source>
</evidence>
<sequence>MKQKTRKELPYFGYGKKVVLLLTLCFVSWIFGLLYFGIDLNSRISFLWLLSPLLCVFSLGVYSLISISVSLFQFSNVTKGGADLAEDILRAKKNLSGRGFKLDD</sequence>
<comment type="caution">
    <text evidence="8">The sequence shown here is derived from an EMBL/GenBank/DDBJ whole genome shotgun (WGS) entry which is preliminary data.</text>
</comment>
<keyword evidence="9" id="KW-1185">Reference proteome</keyword>
<dbReference type="InterPro" id="IPR013174">
    <property type="entry name" value="DPM3"/>
</dbReference>
<keyword evidence="6 7" id="KW-0472">Membrane</keyword>
<dbReference type="AlphaFoldDB" id="A0AAV9Y1G3"/>
<comment type="subcellular location">
    <subcellularLocation>
        <location evidence="1 7">Endoplasmic reticulum membrane</location>
        <topology evidence="1 7">Multi-pass membrane protein</topology>
    </subcellularLocation>
</comment>
<comment type="function">
    <text evidence="7">Stabilizer subunit of the dolichol-phosphate mannose (DPM) synthase complex; tethers catalytic subunit to the ER.</text>
</comment>
<evidence type="ECO:0000256" key="7">
    <source>
        <dbReference type="RuleBase" id="RU365085"/>
    </source>
</evidence>
<protein>
    <recommendedName>
        <fullName evidence="7">Dolichol-phosphate mannosyltransferase subunit 3</fullName>
    </recommendedName>
</protein>
<keyword evidence="3 7" id="KW-0812">Transmembrane</keyword>
<dbReference type="Pfam" id="PF08285">
    <property type="entry name" value="DPM3"/>
    <property type="match status" value="1"/>
</dbReference>
<comment type="pathway">
    <text evidence="7">Protein modification; protein glycosylation.</text>
</comment>
<gene>
    <name evidence="8" type="ORF">RS030_132059</name>
</gene>
<evidence type="ECO:0000256" key="1">
    <source>
        <dbReference type="ARBA" id="ARBA00004477"/>
    </source>
</evidence>
<name>A0AAV9Y1G3_9CRYT</name>
<evidence type="ECO:0000313" key="8">
    <source>
        <dbReference type="EMBL" id="KAK6590786.1"/>
    </source>
</evidence>
<proteinExistence type="inferred from homology"/>
<evidence type="ECO:0000256" key="2">
    <source>
        <dbReference type="ARBA" id="ARBA00010430"/>
    </source>
</evidence>
<feature type="transmembrane region" description="Helical" evidence="7">
    <location>
        <begin position="20"/>
        <end position="38"/>
    </location>
</feature>
<feature type="transmembrane region" description="Helical" evidence="7">
    <location>
        <begin position="44"/>
        <end position="65"/>
    </location>
</feature>
<keyword evidence="5 7" id="KW-1133">Transmembrane helix</keyword>
<comment type="subunit">
    <text evidence="7">Component of the dolichol-phosphate mannose (DPM) synthase complex.</text>
</comment>
<reference evidence="8 9" key="1">
    <citation type="submission" date="2023-10" db="EMBL/GenBank/DDBJ databases">
        <title>Comparative genomics analysis reveals potential genetic determinants of host preference in Cryptosporidium xiaoi.</title>
        <authorList>
            <person name="Xiao L."/>
            <person name="Li J."/>
        </authorList>
    </citation>
    <scope>NUCLEOTIDE SEQUENCE [LARGE SCALE GENOMIC DNA]</scope>
    <source>
        <strain evidence="8 9">52996</strain>
    </source>
</reference>
<keyword evidence="4 7" id="KW-0256">Endoplasmic reticulum</keyword>
<dbReference type="EMBL" id="JAWDEY010000004">
    <property type="protein sequence ID" value="KAK6590786.1"/>
    <property type="molecule type" value="Genomic_DNA"/>
</dbReference>
<comment type="similarity">
    <text evidence="2 7">Belongs to the DPM3 family.</text>
</comment>
<organism evidence="8 9">
    <name type="scientific">Cryptosporidium xiaoi</name>
    <dbReference type="NCBI Taxonomy" id="659607"/>
    <lineage>
        <taxon>Eukaryota</taxon>
        <taxon>Sar</taxon>
        <taxon>Alveolata</taxon>
        <taxon>Apicomplexa</taxon>
        <taxon>Conoidasida</taxon>
        <taxon>Coccidia</taxon>
        <taxon>Eucoccidiorida</taxon>
        <taxon>Eimeriorina</taxon>
        <taxon>Cryptosporidiidae</taxon>
        <taxon>Cryptosporidium</taxon>
    </lineage>
</organism>
<evidence type="ECO:0000256" key="5">
    <source>
        <dbReference type="ARBA" id="ARBA00022989"/>
    </source>
</evidence>
<evidence type="ECO:0000256" key="4">
    <source>
        <dbReference type="ARBA" id="ARBA00022824"/>
    </source>
</evidence>
<accession>A0AAV9Y1G3</accession>
<dbReference type="GO" id="GO:0005789">
    <property type="term" value="C:endoplasmic reticulum membrane"/>
    <property type="evidence" value="ECO:0007669"/>
    <property type="project" value="UniProtKB-SubCell"/>
</dbReference>
<evidence type="ECO:0000256" key="6">
    <source>
        <dbReference type="ARBA" id="ARBA00023136"/>
    </source>
</evidence>
<evidence type="ECO:0000313" key="9">
    <source>
        <dbReference type="Proteomes" id="UP001311799"/>
    </source>
</evidence>
<dbReference type="Proteomes" id="UP001311799">
    <property type="component" value="Unassembled WGS sequence"/>
</dbReference>